<dbReference type="KEGG" id="tpf:TPHA_0A00380"/>
<dbReference type="PANTHER" id="PTHR46200">
    <property type="entry name" value="GATOR COMPLEX PROTEIN WDR24"/>
    <property type="match status" value="1"/>
</dbReference>
<dbReference type="GO" id="GO:0016239">
    <property type="term" value="P:positive regulation of macroautophagy"/>
    <property type="evidence" value="ECO:0007669"/>
    <property type="project" value="TreeGrafter"/>
</dbReference>
<keyword evidence="6" id="KW-0479">Metal-binding</keyword>
<dbReference type="InterPro" id="IPR001680">
    <property type="entry name" value="WD40_rpt"/>
</dbReference>
<feature type="compositionally biased region" description="Basic and acidic residues" evidence="12">
    <location>
        <begin position="742"/>
        <end position="762"/>
    </location>
</feature>
<dbReference type="PANTHER" id="PTHR46200:SF1">
    <property type="entry name" value="GATOR COMPLEX PROTEIN WDR24"/>
    <property type="match status" value="1"/>
</dbReference>
<feature type="region of interest" description="Disordered" evidence="12">
    <location>
        <begin position="678"/>
        <end position="702"/>
    </location>
</feature>
<dbReference type="OMA" id="GRDGKCC"/>
<keyword evidence="4" id="KW-0926">Vacuole</keyword>
<feature type="region of interest" description="Disordered" evidence="12">
    <location>
        <begin position="719"/>
        <end position="775"/>
    </location>
</feature>
<dbReference type="GeneID" id="11532331"/>
<feature type="compositionally biased region" description="Basic and acidic residues" evidence="12">
    <location>
        <begin position="720"/>
        <end position="730"/>
    </location>
</feature>
<dbReference type="GO" id="GO:0061700">
    <property type="term" value="C:GATOR2 complex"/>
    <property type="evidence" value="ECO:0007669"/>
    <property type="project" value="TreeGrafter"/>
</dbReference>
<feature type="compositionally biased region" description="Low complexity" evidence="12">
    <location>
        <begin position="596"/>
        <end position="606"/>
    </location>
</feature>
<feature type="repeat" description="WD" evidence="11">
    <location>
        <begin position="335"/>
        <end position="366"/>
    </location>
</feature>
<evidence type="ECO:0000256" key="1">
    <source>
        <dbReference type="ARBA" id="ARBA00004116"/>
    </source>
</evidence>
<evidence type="ECO:0000313" key="14">
    <source>
        <dbReference type="EMBL" id="CCE61123.1"/>
    </source>
</evidence>
<feature type="domain" description="RING-type" evidence="13">
    <location>
        <begin position="1264"/>
        <end position="1303"/>
    </location>
</feature>
<evidence type="ECO:0000256" key="5">
    <source>
        <dbReference type="ARBA" id="ARBA00022574"/>
    </source>
</evidence>
<evidence type="ECO:0000256" key="6">
    <source>
        <dbReference type="ARBA" id="ARBA00022723"/>
    </source>
</evidence>
<dbReference type="GO" id="GO:0005829">
    <property type="term" value="C:cytosol"/>
    <property type="evidence" value="ECO:0007669"/>
    <property type="project" value="TreeGrafter"/>
</dbReference>
<evidence type="ECO:0000256" key="7">
    <source>
        <dbReference type="ARBA" id="ARBA00022737"/>
    </source>
</evidence>
<feature type="region of interest" description="Disordered" evidence="12">
    <location>
        <begin position="35"/>
        <end position="70"/>
    </location>
</feature>
<dbReference type="Pfam" id="PF17120">
    <property type="entry name" value="zf-RING_16"/>
    <property type="match status" value="1"/>
</dbReference>
<dbReference type="PROSITE" id="PS50089">
    <property type="entry name" value="ZF_RING_2"/>
    <property type="match status" value="1"/>
</dbReference>
<evidence type="ECO:0000256" key="10">
    <source>
        <dbReference type="PROSITE-ProRule" id="PRU00175"/>
    </source>
</evidence>
<dbReference type="InterPro" id="IPR037590">
    <property type="entry name" value="WDR24"/>
</dbReference>
<reference evidence="14 15" key="1">
    <citation type="journal article" date="2011" name="Proc. Natl. Acad. Sci. U.S.A.">
        <title>Evolutionary erosion of yeast sex chromosomes by mating-type switching accidents.</title>
        <authorList>
            <person name="Gordon J.L."/>
            <person name="Armisen D."/>
            <person name="Proux-Wera E."/>
            <person name="Oheigeartaigh S.S."/>
            <person name="Byrne K.P."/>
            <person name="Wolfe K.H."/>
        </authorList>
    </citation>
    <scope>NUCLEOTIDE SEQUENCE [LARGE SCALE GENOMIC DNA]</scope>
    <source>
        <strain evidence="15">ATCC 24235 / CBS 4417 / NBRC 1672 / NRRL Y-8282 / UCD 70-5</strain>
    </source>
</reference>
<dbReference type="STRING" id="1071381.G8BMJ5"/>
<keyword evidence="9" id="KW-0862">Zinc</keyword>
<keyword evidence="7" id="KW-0677">Repeat</keyword>
<name>G8BMJ5_TETPH</name>
<dbReference type="PROSITE" id="PS50294">
    <property type="entry name" value="WD_REPEATS_REGION"/>
    <property type="match status" value="2"/>
</dbReference>
<proteinExistence type="inferred from homology"/>
<evidence type="ECO:0000256" key="11">
    <source>
        <dbReference type="PROSITE-ProRule" id="PRU00221"/>
    </source>
</evidence>
<dbReference type="PROSITE" id="PS50082">
    <property type="entry name" value="WD_REPEATS_2"/>
    <property type="match status" value="2"/>
</dbReference>
<dbReference type="GO" id="GO:1904263">
    <property type="term" value="P:positive regulation of TORC1 signaling"/>
    <property type="evidence" value="ECO:0007669"/>
    <property type="project" value="TreeGrafter"/>
</dbReference>
<evidence type="ECO:0000256" key="9">
    <source>
        <dbReference type="ARBA" id="ARBA00022833"/>
    </source>
</evidence>
<evidence type="ECO:0000256" key="4">
    <source>
        <dbReference type="ARBA" id="ARBA00022554"/>
    </source>
</evidence>
<dbReference type="Pfam" id="PF00400">
    <property type="entry name" value="WD40"/>
    <property type="match status" value="2"/>
</dbReference>
<organism evidence="14 15">
    <name type="scientific">Tetrapisispora phaffii (strain ATCC 24235 / CBS 4417 / NBRC 1672 / NRRL Y-8282 / UCD 70-5)</name>
    <name type="common">Yeast</name>
    <name type="synonym">Fabospora phaffii</name>
    <dbReference type="NCBI Taxonomy" id="1071381"/>
    <lineage>
        <taxon>Eukaryota</taxon>
        <taxon>Fungi</taxon>
        <taxon>Dikarya</taxon>
        <taxon>Ascomycota</taxon>
        <taxon>Saccharomycotina</taxon>
        <taxon>Saccharomycetes</taxon>
        <taxon>Saccharomycetales</taxon>
        <taxon>Saccharomycetaceae</taxon>
        <taxon>Tetrapisispora</taxon>
    </lineage>
</organism>
<comment type="subcellular location">
    <subcellularLocation>
        <location evidence="1">Vacuole</location>
    </subcellularLocation>
</comment>
<evidence type="ECO:0000256" key="3">
    <source>
        <dbReference type="ARBA" id="ARBA00015098"/>
    </source>
</evidence>
<keyword evidence="8 10" id="KW-0863">Zinc-finger</keyword>
<evidence type="ECO:0000256" key="2">
    <source>
        <dbReference type="ARBA" id="ARBA00008863"/>
    </source>
</evidence>
<feature type="repeat" description="WD" evidence="11">
    <location>
        <begin position="224"/>
        <end position="266"/>
    </location>
</feature>
<gene>
    <name evidence="14" type="primary">TPHA0A00380</name>
    <name evidence="14" type="ordered locus">TPHA_0A00380</name>
</gene>
<dbReference type="SMART" id="SM00320">
    <property type="entry name" value="WD40"/>
    <property type="match status" value="3"/>
</dbReference>
<dbReference type="InterPro" id="IPR001841">
    <property type="entry name" value="Znf_RING"/>
</dbReference>
<dbReference type="InterPro" id="IPR019775">
    <property type="entry name" value="WD40_repeat_CS"/>
</dbReference>
<feature type="compositionally biased region" description="Acidic residues" evidence="12">
    <location>
        <begin position="763"/>
        <end position="772"/>
    </location>
</feature>
<dbReference type="SUPFAM" id="SSF50978">
    <property type="entry name" value="WD40 repeat-like"/>
    <property type="match status" value="1"/>
</dbReference>
<sequence length="1310" mass="147798">MSNTNIPIVKNKSNSFSRNESNAIVFKRNSFQQHHGNSSQISAIENSPRSHLHSRYSYGGNSGPSSFDPNRNITVTENQTMRIKPSLSRTVSVPTVPKSTGLVYSTYLQKEFSSIDKINDPNSNGLICAGKSHLGYYKFSEEDKTISLIHNFTDTTASSSISNAAVSSNLNKRHRQLKLSTIADVKTGFNNYKNYVAICAKSTVISIYDINKAEKLDKTLITSYSEHTRAVNSFDFNMVDSNLLISGGQDGCIKIWDLRTGSLNGSTRSDININTASDSIRDVKWMPGYNFASHGSATANLRRKNNSGYKFASIHDSGLLLKFDIRQPSHAERKINAHTGPGLCLNWHPNQDYIVTGGRDGKCCLWYVGDMKNDYLNVSSTTPLLNNQINSFSNLSMNGNNILSLPETTINVGFPVTKLKFRPSYDNNVMNSLLAISSMGDEAAVNIYALGRKYIPKHILLTAAPSQGLVWWNEKLIFNVDRANRINGWNIEQEPTVLDNIQRTVVTWRDMDGSGFLAVNQDVGDYTTNEDYIPTMFDKTRNFGNKPQVNSAQEVHSLSKGKGLESFKKNLSNSNLSYISDKGSIMRKSNSKNYGLSSPLNNNLSPTSGTDDVDKTNTKSPIMVTLDLPHIFNNMRLVQMKNIKKKTVSPEVSAIKESPIQVFQFLARELDFSFSKDRNTTNNTSFGTPVADKENNSSQDDLMKKFGFTNTTTWTNLMTKKSETSSENKSIENQITGSESLVSKDTKNRSDSDTSIYHSDDGVEKDEEDNELSETTRKLKERIKLLIELIEICKHNAGVYSYIDDLPNFKVWVIIRDALLWDLQSISKELEIEETDISEHDSANFQYNENVSRSHNRGDSFNTQLTDLPSEIGSFVVSDPKAFTDKKKSNLNILFSKENALKKQKMLEETNKLSTIHSLSADNIGNIDSPNRISQSLENSKNFSEPIISTQTRAGFELKPLREQVKSFTSSENLEDENDKNDNLFSETTSLRNAEEQPDITLIPKRNKRPSFIDTFMTERPIFESRDSDFMSRSSFSTHDNSPVSKLSSFRNYTSTLNNYKKLSQNRLTLSPTFSDGNSRISDFELPAYKINNLKIKEHQVLLSKLFENEKIKKNQGLDNGDIEPWSTGKILKQLFNQAVQNGNILMVISILTLFQDVYKITTFNVVKDSILQFIDILHRYELFEIAAALLKYCPWDNILDNTGTNSLIQIFCDNCGKLVINERSKEKFTQENFELGKRASNKNILKEFGYWYCESCNKRNKLCVVCEKPMKGLTMSVLQCGHGGHFECMRDWFLEEGMTDCPAGDYSTE</sequence>
<dbReference type="GO" id="GO:0005774">
    <property type="term" value="C:vacuolar membrane"/>
    <property type="evidence" value="ECO:0007669"/>
    <property type="project" value="TreeGrafter"/>
</dbReference>
<evidence type="ECO:0000256" key="8">
    <source>
        <dbReference type="ARBA" id="ARBA00022771"/>
    </source>
</evidence>
<dbReference type="RefSeq" id="XP_003683557.1">
    <property type="nucleotide sequence ID" value="XM_003683509.1"/>
</dbReference>
<dbReference type="Gene3D" id="2.130.10.10">
    <property type="entry name" value="YVTN repeat-like/Quinoprotein amine dehydrogenase"/>
    <property type="match status" value="1"/>
</dbReference>
<feature type="region of interest" description="Disordered" evidence="12">
    <location>
        <begin position="967"/>
        <end position="997"/>
    </location>
</feature>
<feature type="compositionally biased region" description="Polar residues" evidence="12">
    <location>
        <begin position="35"/>
        <end position="49"/>
    </location>
</feature>
<dbReference type="OrthoDB" id="60955at2759"/>
<dbReference type="PROSITE" id="PS00678">
    <property type="entry name" value="WD_REPEATS_1"/>
    <property type="match status" value="1"/>
</dbReference>
<dbReference type="InterPro" id="IPR049566">
    <property type="entry name" value="WDR59_RTC1-like_RING_Znf"/>
</dbReference>
<dbReference type="Proteomes" id="UP000005666">
    <property type="component" value="Chromosome 1"/>
</dbReference>
<dbReference type="GO" id="GO:0008270">
    <property type="term" value="F:zinc ion binding"/>
    <property type="evidence" value="ECO:0007669"/>
    <property type="project" value="UniProtKB-KW"/>
</dbReference>
<dbReference type="HOGENOM" id="CLU_008512_0_0_1"/>
<feature type="region of interest" description="Disordered" evidence="12">
    <location>
        <begin position="590"/>
        <end position="616"/>
    </location>
</feature>
<dbReference type="EMBL" id="HE612856">
    <property type="protein sequence ID" value="CCE61123.1"/>
    <property type="molecule type" value="Genomic_DNA"/>
</dbReference>
<evidence type="ECO:0000256" key="12">
    <source>
        <dbReference type="SAM" id="MobiDB-lite"/>
    </source>
</evidence>
<dbReference type="InterPro" id="IPR015943">
    <property type="entry name" value="WD40/YVTN_repeat-like_dom_sf"/>
</dbReference>
<dbReference type="eggNOG" id="KOG0269">
    <property type="taxonomic scope" value="Eukaryota"/>
</dbReference>
<dbReference type="InterPro" id="IPR036322">
    <property type="entry name" value="WD40_repeat_dom_sf"/>
</dbReference>
<protein>
    <recommendedName>
        <fullName evidence="3">Restriction of telomere capping protein 1</fullName>
    </recommendedName>
</protein>
<comment type="similarity">
    <text evidence="2">Belongs to the WD repeat RTC1 family.</text>
</comment>
<evidence type="ECO:0000259" key="13">
    <source>
        <dbReference type="PROSITE" id="PS50089"/>
    </source>
</evidence>
<keyword evidence="15" id="KW-1185">Reference proteome</keyword>
<accession>G8BMJ5</accession>
<evidence type="ECO:0000313" key="15">
    <source>
        <dbReference type="Proteomes" id="UP000005666"/>
    </source>
</evidence>
<dbReference type="CDD" id="cd16488">
    <property type="entry name" value="mRING-H2-C3H3C2_Mio-like"/>
    <property type="match status" value="1"/>
</dbReference>
<keyword evidence="5 11" id="KW-0853">WD repeat</keyword>